<evidence type="ECO:0000313" key="6">
    <source>
        <dbReference type="Proteomes" id="UP000315983"/>
    </source>
</evidence>
<dbReference type="RefSeq" id="WP_016812205.1">
    <property type="nucleotide sequence ID" value="NZ_BOQM01000016.1"/>
</dbReference>
<keyword evidence="2" id="KW-1133">Transmembrane helix</keyword>
<dbReference type="Proteomes" id="UP000315983">
    <property type="component" value="Unassembled WGS sequence"/>
</dbReference>
<proteinExistence type="predicted"/>
<feature type="domain" description="DUF305" evidence="3">
    <location>
        <begin position="80"/>
        <end position="222"/>
    </location>
</feature>
<dbReference type="Pfam" id="PF03713">
    <property type="entry name" value="DUF305"/>
    <property type="match status" value="1"/>
</dbReference>
<dbReference type="EMBL" id="BOQM01000016">
    <property type="protein sequence ID" value="GIM85679.1"/>
    <property type="molecule type" value="Genomic_DNA"/>
</dbReference>
<reference evidence="4 7" key="2">
    <citation type="submission" date="2021-03" db="EMBL/GenBank/DDBJ databases">
        <title>Whole genome shotgun sequence of Salinispora arenicola NBRC 105043.</title>
        <authorList>
            <person name="Komaki H."/>
            <person name="Tamura T."/>
        </authorList>
    </citation>
    <scope>NUCLEOTIDE SEQUENCE [LARGE SCALE GENOMIC DNA]</scope>
    <source>
        <strain evidence="4 7">NBRC 105043</strain>
    </source>
</reference>
<feature type="region of interest" description="Disordered" evidence="1">
    <location>
        <begin position="31"/>
        <end position="60"/>
    </location>
</feature>
<gene>
    <name evidence="5" type="ORF">FB564_4086</name>
    <name evidence="4" type="ORF">Sar04_24150</name>
</gene>
<dbReference type="AlphaFoldDB" id="A0A542XSN7"/>
<evidence type="ECO:0000256" key="1">
    <source>
        <dbReference type="SAM" id="MobiDB-lite"/>
    </source>
</evidence>
<keyword evidence="2" id="KW-0812">Transmembrane</keyword>
<name>A0A542XSN7_SALAC</name>
<dbReference type="PANTHER" id="PTHR36933">
    <property type="entry name" value="SLL0788 PROTEIN"/>
    <property type="match status" value="1"/>
</dbReference>
<keyword evidence="7" id="KW-1185">Reference proteome</keyword>
<dbReference type="Gene3D" id="1.20.1260.10">
    <property type="match status" value="1"/>
</dbReference>
<accession>A0A542XSN7</accession>
<comment type="caution">
    <text evidence="5">The sequence shown here is derived from an EMBL/GenBank/DDBJ whole genome shotgun (WGS) entry which is preliminary data.</text>
</comment>
<keyword evidence="4" id="KW-0449">Lipoprotein</keyword>
<dbReference type="InterPro" id="IPR005183">
    <property type="entry name" value="DUF305_CopM-like"/>
</dbReference>
<evidence type="ECO:0000259" key="3">
    <source>
        <dbReference type="Pfam" id="PF03713"/>
    </source>
</evidence>
<dbReference type="GeneID" id="93773247"/>
<dbReference type="PANTHER" id="PTHR36933:SF1">
    <property type="entry name" value="SLL0788 PROTEIN"/>
    <property type="match status" value="1"/>
</dbReference>
<protein>
    <submittedName>
        <fullName evidence="4">Lipoprotein</fullName>
    </submittedName>
    <submittedName>
        <fullName evidence="5">Uncharacterized protein (DUF305 family)</fullName>
    </submittedName>
</protein>
<organism evidence="5 6">
    <name type="scientific">Salinispora arenicola</name>
    <dbReference type="NCBI Taxonomy" id="168697"/>
    <lineage>
        <taxon>Bacteria</taxon>
        <taxon>Bacillati</taxon>
        <taxon>Actinomycetota</taxon>
        <taxon>Actinomycetes</taxon>
        <taxon>Micromonosporales</taxon>
        <taxon>Micromonosporaceae</taxon>
        <taxon>Salinispora</taxon>
    </lineage>
</organism>
<sequence>MTVRGRWVLAAVTTVALLLVVVVWWASDQDRPGRAAPTASVPSGGAGPSVIVPGRPGEAAQVRPAEEVRASATGAHNSLDVWYVRMMIPHHEQALEMSALVPDRAADPRVAALADRIRSSQAPEIGMLRAWLQARDLSLEVPGHDHSTMRGMQSPEAMRRLAGAQGAEFDRLFVQMMSDHHAGAVEMSIDLLKVGAEPVLQEFANSVAVEQNVEIGRMQELLG</sequence>
<evidence type="ECO:0000256" key="2">
    <source>
        <dbReference type="SAM" id="Phobius"/>
    </source>
</evidence>
<evidence type="ECO:0000313" key="7">
    <source>
        <dbReference type="Proteomes" id="UP000677457"/>
    </source>
</evidence>
<keyword evidence="2" id="KW-0472">Membrane</keyword>
<feature type="transmembrane region" description="Helical" evidence="2">
    <location>
        <begin position="7"/>
        <end position="26"/>
    </location>
</feature>
<dbReference type="InterPro" id="IPR012347">
    <property type="entry name" value="Ferritin-like"/>
</dbReference>
<evidence type="ECO:0000313" key="4">
    <source>
        <dbReference type="EMBL" id="GIM85679.1"/>
    </source>
</evidence>
<reference evidence="5 6" key="1">
    <citation type="submission" date="2019-06" db="EMBL/GenBank/DDBJ databases">
        <title>Sequencing the genomes of 1000 actinobacteria strains.</title>
        <authorList>
            <person name="Klenk H.-P."/>
        </authorList>
    </citation>
    <scope>NUCLEOTIDE SEQUENCE [LARGE SCALE GENOMIC DNA]</scope>
    <source>
        <strain evidence="5 6">DSM 44819</strain>
    </source>
</reference>
<dbReference type="Proteomes" id="UP000677457">
    <property type="component" value="Unassembled WGS sequence"/>
</dbReference>
<dbReference type="EMBL" id="VFOL01000001">
    <property type="protein sequence ID" value="TQL38870.1"/>
    <property type="molecule type" value="Genomic_DNA"/>
</dbReference>
<evidence type="ECO:0000313" key="5">
    <source>
        <dbReference type="EMBL" id="TQL38870.1"/>
    </source>
</evidence>